<organism evidence="1 2">
    <name type="scientific">Rozella allomycis (strain CSF55)</name>
    <dbReference type="NCBI Taxonomy" id="988480"/>
    <lineage>
        <taxon>Eukaryota</taxon>
        <taxon>Fungi</taxon>
        <taxon>Fungi incertae sedis</taxon>
        <taxon>Cryptomycota</taxon>
        <taxon>Cryptomycota incertae sedis</taxon>
        <taxon>Rozella</taxon>
    </lineage>
</organism>
<protein>
    <submittedName>
        <fullName evidence="1">Uncharacterized protein</fullName>
    </submittedName>
</protein>
<accession>A0A075B4S2</accession>
<proteinExistence type="predicted"/>
<dbReference type="PROSITE" id="PS51257">
    <property type="entry name" value="PROKAR_LIPOPROTEIN"/>
    <property type="match status" value="1"/>
</dbReference>
<gene>
    <name evidence="1" type="ORF">O9G_001563</name>
</gene>
<evidence type="ECO:0000313" key="2">
    <source>
        <dbReference type="Proteomes" id="UP000030755"/>
    </source>
</evidence>
<keyword evidence="2" id="KW-1185">Reference proteome</keyword>
<dbReference type="AlphaFoldDB" id="A0A075B4S2"/>
<sequence>MFTILRGLNDVTMFYAVAWAVSGSIGATGACIPDIARLIAIPTPSITPKIRPPAKAETNIADQPFLA</sequence>
<dbReference type="EMBL" id="KE560523">
    <property type="protein sequence ID" value="EPZ36579.1"/>
    <property type="molecule type" value="Genomic_DNA"/>
</dbReference>
<dbReference type="HOGENOM" id="CLU_2813838_0_0_1"/>
<evidence type="ECO:0000313" key="1">
    <source>
        <dbReference type="EMBL" id="EPZ36579.1"/>
    </source>
</evidence>
<dbReference type="Proteomes" id="UP000030755">
    <property type="component" value="Unassembled WGS sequence"/>
</dbReference>
<reference evidence="1 2" key="1">
    <citation type="journal article" date="2013" name="Curr. Biol.">
        <title>Shared signatures of parasitism and phylogenomics unite Cryptomycota and microsporidia.</title>
        <authorList>
            <person name="James T.Y."/>
            <person name="Pelin A."/>
            <person name="Bonen L."/>
            <person name="Ahrendt S."/>
            <person name="Sain D."/>
            <person name="Corradi N."/>
            <person name="Stajich J.E."/>
        </authorList>
    </citation>
    <scope>NUCLEOTIDE SEQUENCE [LARGE SCALE GENOMIC DNA]</scope>
    <source>
        <strain evidence="1 2">CSF55</strain>
    </source>
</reference>
<name>A0A075B4S2_ROZAC</name>